<dbReference type="PROSITE" id="PS50931">
    <property type="entry name" value="HTH_LYSR"/>
    <property type="match status" value="1"/>
</dbReference>
<feature type="domain" description="HTH lysR-type" evidence="5">
    <location>
        <begin position="1"/>
        <end position="61"/>
    </location>
</feature>
<dbReference type="InterPro" id="IPR036388">
    <property type="entry name" value="WH-like_DNA-bd_sf"/>
</dbReference>
<dbReference type="EMBL" id="PRLP01000028">
    <property type="protein sequence ID" value="PPC77671.1"/>
    <property type="molecule type" value="Genomic_DNA"/>
</dbReference>
<dbReference type="PANTHER" id="PTHR30118">
    <property type="entry name" value="HTH-TYPE TRANSCRIPTIONAL REGULATOR LEUO-RELATED"/>
    <property type="match status" value="1"/>
</dbReference>
<evidence type="ECO:0000256" key="3">
    <source>
        <dbReference type="ARBA" id="ARBA00023125"/>
    </source>
</evidence>
<dbReference type="Gene3D" id="1.10.10.10">
    <property type="entry name" value="Winged helix-like DNA-binding domain superfamily/Winged helix DNA-binding domain"/>
    <property type="match status" value="1"/>
</dbReference>
<dbReference type="InterPro" id="IPR050389">
    <property type="entry name" value="LysR-type_TF"/>
</dbReference>
<organism evidence="6 7">
    <name type="scientific">Proteobacteria bacterium 228</name>
    <dbReference type="NCBI Taxonomy" id="2083153"/>
    <lineage>
        <taxon>Bacteria</taxon>
        <taxon>Pseudomonadati</taxon>
        <taxon>Pseudomonadota</taxon>
    </lineage>
</organism>
<gene>
    <name evidence="6" type="ORF">C4K68_09330</name>
</gene>
<reference evidence="6 7" key="1">
    <citation type="submission" date="2018-02" db="EMBL/GenBank/DDBJ databases">
        <title>novel marine gammaproteobacteria from coastal saline agro ecosystem.</title>
        <authorList>
            <person name="Krishnan R."/>
            <person name="Ramesh Kumar N."/>
        </authorList>
    </citation>
    <scope>NUCLEOTIDE SEQUENCE [LARGE SCALE GENOMIC DNA]</scope>
    <source>
        <strain evidence="6 7">228</strain>
    </source>
</reference>
<evidence type="ECO:0000313" key="7">
    <source>
        <dbReference type="Proteomes" id="UP000238196"/>
    </source>
</evidence>
<sequence>MLPANLNLLRTLAVLLEEQHVTRAAERLCLTQSAVSRQLLQLRQALADPLLVRDGNRLLPTPRALALQAQLRPLLQQCDALFSPQQFDPQQWQGHVRMASSDYAAHYILPDIVSTLAGAAPQLQLTYQLWLPQQLSQLADLPLELVATMLEAIPPGLEGLALGEDEPVCVMRQDHPLAQQQRLTVDDLLACEHLSLSGGGDKDSFVDLALAELGRPRRIRLHVPFFTSALRIISRSELLLIIPEHIARNMQADYAITYRPFDLPCPTHRYWLLWHPKYHDDVSHTWLRKVVFQCFEASLYSMASKSAAHKVSHDS</sequence>
<dbReference type="Pfam" id="PF03466">
    <property type="entry name" value="LysR_substrate"/>
    <property type="match status" value="1"/>
</dbReference>
<dbReference type="CDD" id="cd08417">
    <property type="entry name" value="PBP2_Nitroaromatics_like"/>
    <property type="match status" value="1"/>
</dbReference>
<dbReference type="AlphaFoldDB" id="A0A2S5KS35"/>
<dbReference type="PANTHER" id="PTHR30118:SF15">
    <property type="entry name" value="TRANSCRIPTIONAL REGULATORY PROTEIN"/>
    <property type="match status" value="1"/>
</dbReference>
<evidence type="ECO:0000313" key="6">
    <source>
        <dbReference type="EMBL" id="PPC77671.1"/>
    </source>
</evidence>
<dbReference type="Pfam" id="PF00126">
    <property type="entry name" value="HTH_1"/>
    <property type="match status" value="1"/>
</dbReference>
<keyword evidence="2" id="KW-0805">Transcription regulation</keyword>
<proteinExistence type="inferred from homology"/>
<comment type="caution">
    <text evidence="6">The sequence shown here is derived from an EMBL/GenBank/DDBJ whole genome shotgun (WGS) entry which is preliminary data.</text>
</comment>
<dbReference type="SUPFAM" id="SSF53850">
    <property type="entry name" value="Periplasmic binding protein-like II"/>
    <property type="match status" value="1"/>
</dbReference>
<dbReference type="GO" id="GO:0003700">
    <property type="term" value="F:DNA-binding transcription factor activity"/>
    <property type="evidence" value="ECO:0007669"/>
    <property type="project" value="InterPro"/>
</dbReference>
<evidence type="ECO:0000256" key="4">
    <source>
        <dbReference type="ARBA" id="ARBA00023163"/>
    </source>
</evidence>
<accession>A0A2S5KS35</accession>
<dbReference type="OrthoDB" id="8557381at2"/>
<dbReference type="InterPro" id="IPR037402">
    <property type="entry name" value="YidZ_PBP2"/>
</dbReference>
<name>A0A2S5KS35_9PROT</name>
<dbReference type="InterPro" id="IPR000847">
    <property type="entry name" value="LysR_HTH_N"/>
</dbReference>
<dbReference type="SUPFAM" id="SSF46785">
    <property type="entry name" value="Winged helix' DNA-binding domain"/>
    <property type="match status" value="1"/>
</dbReference>
<dbReference type="PRINTS" id="PR00039">
    <property type="entry name" value="HTHLYSR"/>
</dbReference>
<dbReference type="InterPro" id="IPR005119">
    <property type="entry name" value="LysR_subst-bd"/>
</dbReference>
<dbReference type="Gene3D" id="3.40.190.10">
    <property type="entry name" value="Periplasmic binding protein-like II"/>
    <property type="match status" value="2"/>
</dbReference>
<evidence type="ECO:0000256" key="2">
    <source>
        <dbReference type="ARBA" id="ARBA00023015"/>
    </source>
</evidence>
<dbReference type="Proteomes" id="UP000238196">
    <property type="component" value="Unassembled WGS sequence"/>
</dbReference>
<protein>
    <submittedName>
        <fullName evidence="6">LysR family transcriptional regulator</fullName>
    </submittedName>
</protein>
<keyword evidence="4" id="KW-0804">Transcription</keyword>
<evidence type="ECO:0000256" key="1">
    <source>
        <dbReference type="ARBA" id="ARBA00009437"/>
    </source>
</evidence>
<dbReference type="GO" id="GO:0003677">
    <property type="term" value="F:DNA binding"/>
    <property type="evidence" value="ECO:0007669"/>
    <property type="project" value="UniProtKB-KW"/>
</dbReference>
<keyword evidence="3" id="KW-0238">DNA-binding</keyword>
<evidence type="ECO:0000259" key="5">
    <source>
        <dbReference type="PROSITE" id="PS50931"/>
    </source>
</evidence>
<dbReference type="InterPro" id="IPR036390">
    <property type="entry name" value="WH_DNA-bd_sf"/>
</dbReference>
<comment type="similarity">
    <text evidence="1">Belongs to the LysR transcriptional regulatory family.</text>
</comment>